<sequence>MTIPNIVHFIFGFKEQTTPFPFMFYVAIWSAHSVNHPERILLHYHHMPYGPWFEKVKELCELCYVEHVPDYIGTKPIVQTAHAADIYRLQMLKQHGGIYLDIDTICVRSWSHLLQYACVLGEERAHDKLYGLSNAILFSEPNGAFVNIWLQNYASYFQSSGWGEASIQMPLQIAHLFPDYCHVLSNKAFCYPSWEMCEKIFQTVDNVDDPDPDLITLHLWNTNTVSKEHIESIITDWTWVTDHPLTLYARLIQKILNTK</sequence>
<dbReference type="SUPFAM" id="SSF53448">
    <property type="entry name" value="Nucleotide-diphospho-sugar transferases"/>
    <property type="match status" value="1"/>
</dbReference>
<dbReference type="InterPro" id="IPR007577">
    <property type="entry name" value="GlycoTrfase_DXD_sugar-bd_CS"/>
</dbReference>
<dbReference type="InterPro" id="IPR029044">
    <property type="entry name" value="Nucleotide-diphossugar_trans"/>
</dbReference>
<dbReference type="EMBL" id="MN739474">
    <property type="protein sequence ID" value="QHT06670.1"/>
    <property type="molecule type" value="Genomic_DNA"/>
</dbReference>
<evidence type="ECO:0008006" key="2">
    <source>
        <dbReference type="Google" id="ProtNLM"/>
    </source>
</evidence>
<dbReference type="AlphaFoldDB" id="A0A6C0CS33"/>
<organism evidence="1">
    <name type="scientific">viral metagenome</name>
    <dbReference type="NCBI Taxonomy" id="1070528"/>
    <lineage>
        <taxon>unclassified sequences</taxon>
        <taxon>metagenomes</taxon>
        <taxon>organismal metagenomes</taxon>
    </lineage>
</organism>
<dbReference type="PANTHER" id="PTHR46830:SF2">
    <property type="entry name" value="ALPHA-1,4-N-ACETYLGLUCOSAMINYLTRANSFERASE"/>
    <property type="match status" value="1"/>
</dbReference>
<name>A0A6C0CS33_9ZZZZ</name>
<evidence type="ECO:0000313" key="1">
    <source>
        <dbReference type="EMBL" id="QHT06670.1"/>
    </source>
</evidence>
<protein>
    <recommendedName>
        <fullName evidence="2">Alpha 1,4-glycosyltransferase domain-containing protein</fullName>
    </recommendedName>
</protein>
<proteinExistence type="predicted"/>
<reference evidence="1" key="1">
    <citation type="journal article" date="2020" name="Nature">
        <title>Giant virus diversity and host interactions through global metagenomics.</title>
        <authorList>
            <person name="Schulz F."/>
            <person name="Roux S."/>
            <person name="Paez-Espino D."/>
            <person name="Jungbluth S."/>
            <person name="Walsh D.A."/>
            <person name="Denef V.J."/>
            <person name="McMahon K.D."/>
            <person name="Konstantinidis K.T."/>
            <person name="Eloe-Fadrosh E.A."/>
            <person name="Kyrpides N.C."/>
            <person name="Woyke T."/>
        </authorList>
    </citation>
    <scope>NUCLEOTIDE SEQUENCE</scope>
    <source>
        <strain evidence="1">GVMAG-M-3300021473-15</strain>
    </source>
</reference>
<dbReference type="Pfam" id="PF04488">
    <property type="entry name" value="Gly_transf_sug"/>
    <property type="match status" value="1"/>
</dbReference>
<dbReference type="Gene3D" id="3.90.550.20">
    <property type="match status" value="1"/>
</dbReference>
<accession>A0A6C0CS33</accession>
<dbReference type="PANTHER" id="PTHR46830">
    <property type="entry name" value="TRANSFERASE, PUTATIVE-RELATED"/>
    <property type="match status" value="1"/>
</dbReference>